<name>A0AA37SP15_9BACT</name>
<dbReference type="EMBL" id="BSOH01000005">
    <property type="protein sequence ID" value="GLR16509.1"/>
    <property type="molecule type" value="Genomic_DNA"/>
</dbReference>
<keyword evidence="1" id="KW-0732">Signal</keyword>
<dbReference type="AlphaFoldDB" id="A0AA37SP15"/>
<dbReference type="RefSeq" id="WP_235293311.1">
    <property type="nucleotide sequence ID" value="NZ_BSOH01000005.1"/>
</dbReference>
<comment type="caution">
    <text evidence="3">The sequence shown here is derived from an EMBL/GenBank/DDBJ whole genome shotgun (WGS) entry which is preliminary data.</text>
</comment>
<proteinExistence type="predicted"/>
<sequence>MKRISLLFLAISFLSTFALQAQKELKEGLIKYEVTDVKSDDPQMAAQLGMMKGTTNDVYFMKGKSLTKMNMMGGMMKMSMFSNSDDNTGVMLFDAMGQKYMIPMSADEKAANKEKSEEAMGDLEFIYDRDDKKTIAGYDCYKVTLKSDKMQGVEMSAYITKDITSTAEVMQGIDANKLEGFPLEYTVSQGGQFSMVFTALEVNDDIDTEVFNLDTKGFKEMTMEEFQSAMGGGMMGF</sequence>
<evidence type="ECO:0000259" key="2">
    <source>
        <dbReference type="Pfam" id="PF14371"/>
    </source>
</evidence>
<evidence type="ECO:0000313" key="4">
    <source>
        <dbReference type="Proteomes" id="UP001156666"/>
    </source>
</evidence>
<protein>
    <recommendedName>
        <fullName evidence="2">DUF4412 domain-containing protein</fullName>
    </recommendedName>
</protein>
<feature type="signal peptide" evidence="1">
    <location>
        <begin position="1"/>
        <end position="21"/>
    </location>
</feature>
<accession>A0AA37SP15</accession>
<keyword evidence="4" id="KW-1185">Reference proteome</keyword>
<reference evidence="3" key="1">
    <citation type="journal article" date="2014" name="Int. J. Syst. Evol. Microbiol.">
        <title>Complete genome sequence of Corynebacterium casei LMG S-19264T (=DSM 44701T), isolated from a smear-ripened cheese.</title>
        <authorList>
            <consortium name="US DOE Joint Genome Institute (JGI-PGF)"/>
            <person name="Walter F."/>
            <person name="Albersmeier A."/>
            <person name="Kalinowski J."/>
            <person name="Ruckert C."/>
        </authorList>
    </citation>
    <scope>NUCLEOTIDE SEQUENCE</scope>
    <source>
        <strain evidence="3">NBRC 108769</strain>
    </source>
</reference>
<organism evidence="3 4">
    <name type="scientific">Portibacter lacus</name>
    <dbReference type="NCBI Taxonomy" id="1099794"/>
    <lineage>
        <taxon>Bacteria</taxon>
        <taxon>Pseudomonadati</taxon>
        <taxon>Bacteroidota</taxon>
        <taxon>Saprospiria</taxon>
        <taxon>Saprospirales</taxon>
        <taxon>Haliscomenobacteraceae</taxon>
        <taxon>Portibacter</taxon>
    </lineage>
</organism>
<reference evidence="3" key="2">
    <citation type="submission" date="2023-01" db="EMBL/GenBank/DDBJ databases">
        <title>Draft genome sequence of Portibacter lacus strain NBRC 108769.</title>
        <authorList>
            <person name="Sun Q."/>
            <person name="Mori K."/>
        </authorList>
    </citation>
    <scope>NUCLEOTIDE SEQUENCE</scope>
    <source>
        <strain evidence="3">NBRC 108769</strain>
    </source>
</reference>
<gene>
    <name evidence="3" type="ORF">GCM10007940_11240</name>
</gene>
<dbReference type="InterPro" id="IPR025524">
    <property type="entry name" value="DUF4412"/>
</dbReference>
<dbReference type="Pfam" id="PF14371">
    <property type="entry name" value="DUF4412"/>
    <property type="match status" value="1"/>
</dbReference>
<feature type="domain" description="DUF4412" evidence="2">
    <location>
        <begin position="47"/>
        <end position="217"/>
    </location>
</feature>
<evidence type="ECO:0000313" key="3">
    <source>
        <dbReference type="EMBL" id="GLR16509.1"/>
    </source>
</evidence>
<dbReference type="Proteomes" id="UP001156666">
    <property type="component" value="Unassembled WGS sequence"/>
</dbReference>
<evidence type="ECO:0000256" key="1">
    <source>
        <dbReference type="SAM" id="SignalP"/>
    </source>
</evidence>
<feature type="chain" id="PRO_5041228606" description="DUF4412 domain-containing protein" evidence="1">
    <location>
        <begin position="22"/>
        <end position="237"/>
    </location>
</feature>